<dbReference type="Pfam" id="PF00392">
    <property type="entry name" value="GntR"/>
    <property type="match status" value="1"/>
</dbReference>
<dbReference type="GO" id="GO:0030170">
    <property type="term" value="F:pyridoxal phosphate binding"/>
    <property type="evidence" value="ECO:0007669"/>
    <property type="project" value="InterPro"/>
</dbReference>
<evidence type="ECO:0000256" key="3">
    <source>
        <dbReference type="ARBA" id="ARBA00023015"/>
    </source>
</evidence>
<dbReference type="InterPro" id="IPR015424">
    <property type="entry name" value="PyrdxlP-dep_Trfase"/>
</dbReference>
<proteinExistence type="inferred from homology"/>
<dbReference type="Proteomes" id="UP000033772">
    <property type="component" value="Unassembled WGS sequence"/>
</dbReference>
<dbReference type="Gene3D" id="1.10.10.10">
    <property type="entry name" value="Winged helix-like DNA-binding domain superfamily/Winged helix DNA-binding domain"/>
    <property type="match status" value="1"/>
</dbReference>
<evidence type="ECO:0000313" key="8">
    <source>
        <dbReference type="Proteomes" id="UP000033772"/>
    </source>
</evidence>
<gene>
    <name evidence="7" type="ORF">UG56_012630</name>
</gene>
<reference evidence="7" key="1">
    <citation type="submission" date="2016-10" db="EMBL/GenBank/DDBJ databases">
        <title>Draft Genome Sequence of Nocardioides luteus Strain BAFB, an Alkane-Degrading Bacterium Isolated from JP-7 Polluted Soil.</title>
        <authorList>
            <person name="Brown L."/>
            <person name="Ruiz O.N."/>
            <person name="Gunasekera T."/>
        </authorList>
    </citation>
    <scope>NUCLEOTIDE SEQUENCE [LARGE SCALE GENOMIC DNA]</scope>
    <source>
        <strain evidence="7">BAFB</strain>
    </source>
</reference>
<keyword evidence="5" id="KW-0804">Transcription</keyword>
<evidence type="ECO:0000256" key="4">
    <source>
        <dbReference type="ARBA" id="ARBA00023125"/>
    </source>
</evidence>
<keyword evidence="3" id="KW-0805">Transcription regulation</keyword>
<dbReference type="EMBL" id="JZDQ02000016">
    <property type="protein sequence ID" value="OIJ26332.1"/>
    <property type="molecule type" value="Genomic_DNA"/>
</dbReference>
<keyword evidence="2" id="KW-0663">Pyridoxal phosphate</keyword>
<dbReference type="GO" id="GO:0003677">
    <property type="term" value="F:DNA binding"/>
    <property type="evidence" value="ECO:0007669"/>
    <property type="project" value="UniProtKB-KW"/>
</dbReference>
<dbReference type="InterPro" id="IPR036390">
    <property type="entry name" value="WH_DNA-bd_sf"/>
</dbReference>
<organism evidence="7 8">
    <name type="scientific">Nocardioides luteus</name>
    <dbReference type="NCBI Taxonomy" id="1844"/>
    <lineage>
        <taxon>Bacteria</taxon>
        <taxon>Bacillati</taxon>
        <taxon>Actinomycetota</taxon>
        <taxon>Actinomycetes</taxon>
        <taxon>Propionibacteriales</taxon>
        <taxon>Nocardioidaceae</taxon>
        <taxon>Nocardioides</taxon>
    </lineage>
</organism>
<keyword evidence="8" id="KW-1185">Reference proteome</keyword>
<dbReference type="AlphaFoldDB" id="A0A1J4N443"/>
<dbReference type="SMART" id="SM00345">
    <property type="entry name" value="HTH_GNTR"/>
    <property type="match status" value="1"/>
</dbReference>
<dbReference type="InterPro" id="IPR051446">
    <property type="entry name" value="HTH_trans_reg/aminotransferase"/>
</dbReference>
<evidence type="ECO:0000256" key="5">
    <source>
        <dbReference type="ARBA" id="ARBA00023163"/>
    </source>
</evidence>
<dbReference type="PANTHER" id="PTHR46577">
    <property type="entry name" value="HTH-TYPE TRANSCRIPTIONAL REGULATORY PROTEIN GABR"/>
    <property type="match status" value="1"/>
</dbReference>
<dbReference type="PROSITE" id="PS50949">
    <property type="entry name" value="HTH_GNTR"/>
    <property type="match status" value="1"/>
</dbReference>
<evidence type="ECO:0000256" key="1">
    <source>
        <dbReference type="ARBA" id="ARBA00005384"/>
    </source>
</evidence>
<protein>
    <submittedName>
        <fullName evidence="7">GntR family transcriptional regulator</fullName>
    </submittedName>
</protein>
<evidence type="ECO:0000313" key="7">
    <source>
        <dbReference type="EMBL" id="OIJ26332.1"/>
    </source>
</evidence>
<sequence length="463" mass="49786">MDLALDLTDRAVRSASLYRALRDALGDGRLKAGDRLPASRALATDLGISRTTVANVYERLVAEGFLESRVGAGTYVAAAAGTRAASAPGSLRPRPGWRWTPRPTSAEAAVPAYDLRVGIPDAELFPFDTWRRILAAESRLRGHSPGAYASPAGLPRLREALAHTVAYHRGVRADPDRIVVTSGTQQALDLVARVLLEPGDVVAVEDPGYSSARDLFASHGARVVPVPVDEEGLIVEQIPERARLVYTTPSHQFPLGVRLSLPRRRALLAFANTHDAGIVEDDYDSEFRFTERPLEPLHALDDQGRVIYVGTFSKSLLPSLRAGYLVAPGALVDSLLAAKQLGDGFGPVQPQAALARFLEEGLLARHVRKASKTYAERRSILLETLDTWPVEVLPSAAGLHLSAYADLPADLSERAAAEGLALDTISAHRLLAGRDGLFLGYGAVRTESLPHGLELLARLAGWA</sequence>
<dbReference type="InterPro" id="IPR015421">
    <property type="entry name" value="PyrdxlP-dep_Trfase_major"/>
</dbReference>
<comment type="similarity">
    <text evidence="1">In the C-terminal section; belongs to the class-I pyridoxal-phosphate-dependent aminotransferase family.</text>
</comment>
<dbReference type="PANTHER" id="PTHR46577:SF1">
    <property type="entry name" value="HTH-TYPE TRANSCRIPTIONAL REGULATORY PROTEIN GABR"/>
    <property type="match status" value="1"/>
</dbReference>
<dbReference type="SUPFAM" id="SSF53383">
    <property type="entry name" value="PLP-dependent transferases"/>
    <property type="match status" value="1"/>
</dbReference>
<dbReference type="Pfam" id="PF00155">
    <property type="entry name" value="Aminotran_1_2"/>
    <property type="match status" value="1"/>
</dbReference>
<dbReference type="CDD" id="cd00609">
    <property type="entry name" value="AAT_like"/>
    <property type="match status" value="1"/>
</dbReference>
<dbReference type="GO" id="GO:0003700">
    <property type="term" value="F:DNA-binding transcription factor activity"/>
    <property type="evidence" value="ECO:0007669"/>
    <property type="project" value="InterPro"/>
</dbReference>
<name>A0A1J4N443_9ACTN</name>
<evidence type="ECO:0000259" key="6">
    <source>
        <dbReference type="PROSITE" id="PS50949"/>
    </source>
</evidence>
<feature type="domain" description="HTH gntR-type" evidence="6">
    <location>
        <begin position="11"/>
        <end position="79"/>
    </location>
</feature>
<dbReference type="CDD" id="cd07377">
    <property type="entry name" value="WHTH_GntR"/>
    <property type="match status" value="1"/>
</dbReference>
<dbReference type="InterPro" id="IPR000524">
    <property type="entry name" value="Tscrpt_reg_HTH_GntR"/>
</dbReference>
<dbReference type="RefSeq" id="WP_071327049.1">
    <property type="nucleotide sequence ID" value="NZ_JZDQ02000016.1"/>
</dbReference>
<dbReference type="PRINTS" id="PR00035">
    <property type="entry name" value="HTHGNTR"/>
</dbReference>
<keyword evidence="4" id="KW-0238">DNA-binding</keyword>
<dbReference type="SUPFAM" id="SSF46785">
    <property type="entry name" value="Winged helix' DNA-binding domain"/>
    <property type="match status" value="1"/>
</dbReference>
<dbReference type="InterPro" id="IPR036388">
    <property type="entry name" value="WH-like_DNA-bd_sf"/>
</dbReference>
<accession>A0A1J4N443</accession>
<evidence type="ECO:0000256" key="2">
    <source>
        <dbReference type="ARBA" id="ARBA00022898"/>
    </source>
</evidence>
<dbReference type="InterPro" id="IPR004839">
    <property type="entry name" value="Aminotransferase_I/II_large"/>
</dbReference>
<dbReference type="STRING" id="1844.UG56_012630"/>
<comment type="caution">
    <text evidence="7">The sequence shown here is derived from an EMBL/GenBank/DDBJ whole genome shotgun (WGS) entry which is preliminary data.</text>
</comment>
<dbReference type="Gene3D" id="3.40.640.10">
    <property type="entry name" value="Type I PLP-dependent aspartate aminotransferase-like (Major domain)"/>
    <property type="match status" value="1"/>
</dbReference>